<accession>A0A2X0LDJ8</accession>
<proteinExistence type="predicted"/>
<feature type="compositionally biased region" description="Polar residues" evidence="1">
    <location>
        <begin position="655"/>
        <end position="668"/>
    </location>
</feature>
<organism evidence="2 3">
    <name type="scientific">Microbotryum saponariae</name>
    <dbReference type="NCBI Taxonomy" id="289078"/>
    <lineage>
        <taxon>Eukaryota</taxon>
        <taxon>Fungi</taxon>
        <taxon>Dikarya</taxon>
        <taxon>Basidiomycota</taxon>
        <taxon>Pucciniomycotina</taxon>
        <taxon>Microbotryomycetes</taxon>
        <taxon>Microbotryales</taxon>
        <taxon>Microbotryaceae</taxon>
        <taxon>Microbotryum</taxon>
    </lineage>
</organism>
<feature type="region of interest" description="Disordered" evidence="1">
    <location>
        <begin position="655"/>
        <end position="692"/>
    </location>
</feature>
<dbReference type="AlphaFoldDB" id="A0A2X0LDJ8"/>
<dbReference type="OrthoDB" id="10486930at2759"/>
<dbReference type="Proteomes" id="UP000249723">
    <property type="component" value="Unassembled WGS sequence"/>
</dbReference>
<keyword evidence="3" id="KW-1185">Reference proteome</keyword>
<feature type="region of interest" description="Disordered" evidence="1">
    <location>
        <begin position="29"/>
        <end position="58"/>
    </location>
</feature>
<dbReference type="EMBL" id="FMWP01000138">
    <property type="protein sequence ID" value="SDA03776.1"/>
    <property type="molecule type" value="Genomic_DNA"/>
</dbReference>
<feature type="compositionally biased region" description="Basic and acidic residues" evidence="1">
    <location>
        <begin position="316"/>
        <end position="334"/>
    </location>
</feature>
<gene>
    <name evidence="2" type="ORF">BZ3500_MVSOF-1268-A1-R1_CHR11-1G03216</name>
</gene>
<evidence type="ECO:0000313" key="2">
    <source>
        <dbReference type="EMBL" id="SDA03776.1"/>
    </source>
</evidence>
<feature type="compositionally biased region" description="Low complexity" evidence="1">
    <location>
        <begin position="540"/>
        <end position="559"/>
    </location>
</feature>
<sequence length="703" mass="74567">MPSISQRANAAPKRETYVPRHKQLLLNPALAQQRSLHVDHAEDQAPNPGAAGPRPPIKKLAIGQPILSFSSNPDVKLPETTTTVVKPLKRGGVDTSPVSASGSEAAAHVAESSQVTSTQASRRTSVVQVKRKAVPVYDVSEFSVSNSTSTLSLSITAVSAAPRRHINDAKSANLTGALDQRAVSAAPPSPMTRRTSRDNHGLGLDWASSRLPTDPESMPRTRASSTSSSSQRHSLKNSSPPLLPFPTATSTSTPQRSSIYSQSHHQTVGSYESAAKHITRAASAGPAMDFVLGPDAYAHEDSPDARLQTWRQGMHDVEAERARTQSKRNSESQKHSTLSFFSFRRPSASSGSRASSSAGLSSSSHDTPSTNASSPVDSLFPALPFKDDSGLYRRSSVASSASSSRPFALVSSRSGSVASSREGGVGVAPGRASLTFGADDTRRKSTIASKTRSTGVVGGEDSLLDVWVEMMGGEVEEASEELAQLPFPSRKRSSVAAASDVFGRPPVPSREASVVSQEPTYGAEAIMTLYHALPPLVYASSGRHGSQSESSSAPTLSSDDGLDSESDVSEDWRSACSQPATCEPTLADNHADLTGTWPTAKVSSRARFDMPEHLSPHSPHLSFAPETAHATPTLPSTKSSFLSNASYHISRSSSQHDFSANSRQSLAFESSHHHPTVYRSANPLTTSSPRSQQYQQCPFIAVA</sequence>
<feature type="compositionally biased region" description="Acidic residues" evidence="1">
    <location>
        <begin position="560"/>
        <end position="569"/>
    </location>
</feature>
<feature type="region of interest" description="Disordered" evidence="1">
    <location>
        <begin position="610"/>
        <end position="637"/>
    </location>
</feature>
<evidence type="ECO:0000313" key="3">
    <source>
        <dbReference type="Proteomes" id="UP000249723"/>
    </source>
</evidence>
<feature type="region of interest" description="Disordered" evidence="1">
    <location>
        <begin position="316"/>
        <end position="379"/>
    </location>
</feature>
<feature type="compositionally biased region" description="Polar residues" evidence="1">
    <location>
        <begin position="365"/>
        <end position="376"/>
    </location>
</feature>
<name>A0A2X0LDJ8_9BASI</name>
<protein>
    <submittedName>
        <fullName evidence="2">BZ3500_MvSof-1268-A1-R1_Chr11-1g03216 protein</fullName>
    </submittedName>
</protein>
<evidence type="ECO:0000256" key="1">
    <source>
        <dbReference type="SAM" id="MobiDB-lite"/>
    </source>
</evidence>
<feature type="compositionally biased region" description="Polar residues" evidence="1">
    <location>
        <begin position="247"/>
        <end position="265"/>
    </location>
</feature>
<feature type="region of interest" description="Disordered" evidence="1">
    <location>
        <begin position="171"/>
        <end position="265"/>
    </location>
</feature>
<reference evidence="3" key="1">
    <citation type="submission" date="2016-10" db="EMBL/GenBank/DDBJ databases">
        <authorList>
            <person name="Jeantristanb JTB J.-T."/>
            <person name="Ricardo R."/>
        </authorList>
    </citation>
    <scope>NUCLEOTIDE SEQUENCE [LARGE SCALE GENOMIC DNA]</scope>
</reference>
<feature type="region of interest" description="Disordered" evidence="1">
    <location>
        <begin position="1"/>
        <end position="20"/>
    </location>
</feature>
<feature type="compositionally biased region" description="Polar residues" evidence="1">
    <location>
        <begin position="682"/>
        <end position="692"/>
    </location>
</feature>
<feature type="region of interest" description="Disordered" evidence="1">
    <location>
        <begin position="540"/>
        <end position="577"/>
    </location>
</feature>
<feature type="compositionally biased region" description="Low complexity" evidence="1">
    <location>
        <begin position="338"/>
        <end position="364"/>
    </location>
</feature>